<reference evidence="1" key="1">
    <citation type="submission" date="2022-04" db="EMBL/GenBank/DDBJ databases">
        <title>Carnegiea gigantea Genome sequencing and assembly v2.</title>
        <authorList>
            <person name="Copetti D."/>
            <person name="Sanderson M.J."/>
            <person name="Burquez A."/>
            <person name="Wojciechowski M.F."/>
        </authorList>
    </citation>
    <scope>NUCLEOTIDE SEQUENCE</scope>
    <source>
        <strain evidence="1">SGP5-SGP5p</strain>
        <tissue evidence="1">Aerial part</tissue>
    </source>
</reference>
<comment type="caution">
    <text evidence="1">The sequence shown here is derived from an EMBL/GenBank/DDBJ whole genome shotgun (WGS) entry which is preliminary data.</text>
</comment>
<accession>A0A9Q1JJP5</accession>
<dbReference type="EMBL" id="JAKOGI010003274">
    <property type="protein sequence ID" value="KAJ8420635.1"/>
    <property type="molecule type" value="Genomic_DNA"/>
</dbReference>
<dbReference type="OrthoDB" id="669288at2759"/>
<gene>
    <name evidence="1" type="ORF">Cgig2_021357</name>
</gene>
<organism evidence="1 2">
    <name type="scientific">Carnegiea gigantea</name>
    <dbReference type="NCBI Taxonomy" id="171969"/>
    <lineage>
        <taxon>Eukaryota</taxon>
        <taxon>Viridiplantae</taxon>
        <taxon>Streptophyta</taxon>
        <taxon>Embryophyta</taxon>
        <taxon>Tracheophyta</taxon>
        <taxon>Spermatophyta</taxon>
        <taxon>Magnoliopsida</taxon>
        <taxon>eudicotyledons</taxon>
        <taxon>Gunneridae</taxon>
        <taxon>Pentapetalae</taxon>
        <taxon>Caryophyllales</taxon>
        <taxon>Cactineae</taxon>
        <taxon>Cactaceae</taxon>
        <taxon>Cactoideae</taxon>
        <taxon>Echinocereeae</taxon>
        <taxon>Carnegiea</taxon>
    </lineage>
</organism>
<keyword evidence="2" id="KW-1185">Reference proteome</keyword>
<proteinExistence type="predicted"/>
<evidence type="ECO:0000313" key="2">
    <source>
        <dbReference type="Proteomes" id="UP001153076"/>
    </source>
</evidence>
<name>A0A9Q1JJP5_9CARY</name>
<sequence>MDVGGFLELQGTYANSYGYPYLVTLYISSDKKIEITLMDIHLMLALPIGRRKVKEFYNKKPKDPEYNVVILLWDGKAQQNAIVHTEPDRCMGKFQKKLCFIHVGIIRLTGSLEVGLGLSQGTRPEKNVEEGARLDSQLEDSALLLEAPGFLG</sequence>
<protein>
    <submittedName>
        <fullName evidence="1">Uncharacterized protein</fullName>
    </submittedName>
</protein>
<evidence type="ECO:0000313" key="1">
    <source>
        <dbReference type="EMBL" id="KAJ8420635.1"/>
    </source>
</evidence>
<dbReference type="Proteomes" id="UP001153076">
    <property type="component" value="Unassembled WGS sequence"/>
</dbReference>
<dbReference type="AlphaFoldDB" id="A0A9Q1JJP5"/>